<comment type="caution">
    <text evidence="1">The sequence shown here is derived from an EMBL/GenBank/DDBJ whole genome shotgun (WGS) entry which is preliminary data.</text>
</comment>
<gene>
    <name evidence="1" type="ORF">BVtw_04280</name>
</gene>
<name>N6VVK7_BARVB</name>
<dbReference type="AlphaFoldDB" id="N6VVK7"/>
<proteinExistence type="predicted"/>
<reference evidence="1 2" key="1">
    <citation type="journal article" date="2013" name="PLoS Genet.">
        <title>A gene transfer agent and a dynamic repertoire of secretion systems hold the keys to the explosive radiation of the emerging pathogen Bartonella.</title>
        <authorList>
            <person name="Guy L."/>
            <person name="Nystedt B."/>
            <person name="Toft C."/>
            <person name="Zaremba-Niedzwiedzka K."/>
            <person name="Berglund E.C."/>
            <person name="Granberg F."/>
            <person name="Naslund K."/>
            <person name="Eriksson A.S."/>
            <person name="Andersson S.G."/>
        </authorList>
    </citation>
    <scope>NUCLEOTIDE SEQUENCE [LARGE SCALE GENOMIC DNA]</scope>
    <source>
        <strain evidence="1">Tweed</strain>
    </source>
</reference>
<dbReference type="Proteomes" id="UP000014011">
    <property type="component" value="Unassembled WGS sequence"/>
</dbReference>
<protein>
    <submittedName>
        <fullName evidence="1">Uncharacterized protein</fullName>
    </submittedName>
</protein>
<evidence type="ECO:0000313" key="1">
    <source>
        <dbReference type="EMBL" id="ENN95152.1"/>
    </source>
</evidence>
<evidence type="ECO:0000313" key="2">
    <source>
        <dbReference type="Proteomes" id="UP000014011"/>
    </source>
</evidence>
<dbReference type="HOGENOM" id="CLU_192868_1_0_5"/>
<accession>N6VVK7</accession>
<sequence length="59" mass="6984">MMRMIAFSLLCITAFYIYRLLKKRVQKMLQGGYCGESKPNRRERGTLVKDPCTGEYYVR</sequence>
<dbReference type="EMBL" id="AGWD01000009">
    <property type="protein sequence ID" value="ENN95152.1"/>
    <property type="molecule type" value="Genomic_DNA"/>
</dbReference>
<organism evidence="1 2">
    <name type="scientific">Bartonella vinsonii subsp. berkhoffii str. Tweed</name>
    <dbReference type="NCBI Taxonomy" id="1094502"/>
    <lineage>
        <taxon>Bacteria</taxon>
        <taxon>Pseudomonadati</taxon>
        <taxon>Pseudomonadota</taxon>
        <taxon>Alphaproteobacteria</taxon>
        <taxon>Hyphomicrobiales</taxon>
        <taxon>Bartonellaceae</taxon>
        <taxon>Bartonella</taxon>
    </lineage>
</organism>